<dbReference type="EMBL" id="LN871598">
    <property type="protein sequence ID" value="SJK86534.1"/>
    <property type="molecule type" value="Genomic_DNA"/>
</dbReference>
<protein>
    <submittedName>
        <fullName evidence="2">Uncharacterized protein</fullName>
    </submittedName>
</protein>
<accession>A0A1R4AC67</accession>
<name>A0A1R4AC67_BABMR</name>
<dbReference type="KEGG" id="bmic:BMR1_03g03045"/>
<proteinExistence type="predicted"/>
<feature type="transmembrane region" description="Helical" evidence="1">
    <location>
        <begin position="82"/>
        <end position="102"/>
    </location>
</feature>
<feature type="transmembrane region" description="Helical" evidence="1">
    <location>
        <begin position="108"/>
        <end position="126"/>
    </location>
</feature>
<keyword evidence="3" id="KW-1185">Reference proteome</keyword>
<dbReference type="GeneID" id="24425251"/>
<dbReference type="VEuPathDB" id="PiroplasmaDB:BMR1_03g03045"/>
<sequence length="222" mass="25896">MINRSENKSNLACRIYSYTCIITCVTIYLIVLHSTLSKPPINSPFNDSLWDKSQLLFMFSLFLELLDYIYKGARGVIQDLYFTTILLLLKFSIVFLILNFTGFVSNPLYVLIFICSETFTILVKHLNIVLEFHRKQIPFVEYLDETVSLYSFSTSTFSQLLLVIEALPEMKKNQYFRWFPSPLPNKLNFFIDLYITFIVLILASLVSSIGTYYRKLTCKKSI</sequence>
<organism evidence="2 3">
    <name type="scientific">Babesia microti (strain RI)</name>
    <dbReference type="NCBI Taxonomy" id="1133968"/>
    <lineage>
        <taxon>Eukaryota</taxon>
        <taxon>Sar</taxon>
        <taxon>Alveolata</taxon>
        <taxon>Apicomplexa</taxon>
        <taxon>Aconoidasida</taxon>
        <taxon>Piroplasmida</taxon>
        <taxon>Babesiidae</taxon>
        <taxon>Babesia</taxon>
    </lineage>
</organism>
<dbReference type="RefSeq" id="XP_012649220.2">
    <property type="nucleotide sequence ID" value="XM_012793766.2"/>
</dbReference>
<dbReference type="Proteomes" id="UP000002899">
    <property type="component" value="Chromosome III"/>
</dbReference>
<dbReference type="AlphaFoldDB" id="A0A1R4AC67"/>
<evidence type="ECO:0000256" key="1">
    <source>
        <dbReference type="SAM" id="Phobius"/>
    </source>
</evidence>
<reference evidence="2 3" key="1">
    <citation type="journal article" date="2012" name="Nucleic Acids Res.">
        <title>Sequencing of the smallest Apicomplexan genome from the human pathogen Babesia microti.</title>
        <authorList>
            <person name="Cornillot E."/>
            <person name="Hadj-Kaddour K."/>
            <person name="Dassouli A."/>
            <person name="Noel B."/>
            <person name="Ranwez V."/>
            <person name="Vacherie B."/>
            <person name="Augagneur Y."/>
            <person name="Bres V."/>
            <person name="Duclos A."/>
            <person name="Randazzo S."/>
            <person name="Carcy B."/>
            <person name="Debierre-Grockiego F."/>
            <person name="Delbecq S."/>
            <person name="Moubri-Menage K."/>
            <person name="Shams-Eldin H."/>
            <person name="Usmani-Brown S."/>
            <person name="Bringaud F."/>
            <person name="Wincker P."/>
            <person name="Vivares C.P."/>
            <person name="Schwarz R.T."/>
            <person name="Schetters T.P."/>
            <person name="Krause P.J."/>
            <person name="Gorenflot A."/>
            <person name="Berry V."/>
            <person name="Barbe V."/>
            <person name="Ben Mamoun C."/>
        </authorList>
    </citation>
    <scope>NUCLEOTIDE SEQUENCE [LARGE SCALE GENOMIC DNA]</scope>
    <source>
        <strain evidence="2 3">RI</strain>
    </source>
</reference>
<reference evidence="2 3" key="3">
    <citation type="journal article" date="2016" name="Sci. Rep.">
        <title>Genome-wide diversity and gene expression profiling of Babesia microti isolates identify polymorphic genes that mediate host-pathogen interactions.</title>
        <authorList>
            <person name="Silva J.C."/>
            <person name="Cornillot E."/>
            <person name="McCracken C."/>
            <person name="Usmani-Brown S."/>
            <person name="Dwivedi A."/>
            <person name="Ifeonu O.O."/>
            <person name="Crabtree J."/>
            <person name="Gotia H.T."/>
            <person name="Virji A.Z."/>
            <person name="Reynes C."/>
            <person name="Colinge J."/>
            <person name="Kumar V."/>
            <person name="Lawres L."/>
            <person name="Pazzi J.E."/>
            <person name="Pablo J.V."/>
            <person name="Hung C."/>
            <person name="Brancato J."/>
            <person name="Kumari P."/>
            <person name="Orvis J."/>
            <person name="Tretina K."/>
            <person name="Chibucos M."/>
            <person name="Ott S."/>
            <person name="Sadzewicz L."/>
            <person name="Sengamalay N."/>
            <person name="Shetty A.C."/>
            <person name="Su Q."/>
            <person name="Tallon L."/>
            <person name="Fraser C.M."/>
            <person name="Frutos R."/>
            <person name="Molina D.M."/>
            <person name="Krause P.J."/>
            <person name="Ben Mamoun C."/>
        </authorList>
    </citation>
    <scope>NUCLEOTIDE SEQUENCE [LARGE SCALE GENOMIC DNA]</scope>
    <source>
        <strain evidence="2 3">RI</strain>
    </source>
</reference>
<gene>
    <name evidence="2" type="ORF">BMR1_03g03045</name>
</gene>
<evidence type="ECO:0000313" key="2">
    <source>
        <dbReference type="EMBL" id="SJK86534.1"/>
    </source>
</evidence>
<feature type="transmembrane region" description="Helical" evidence="1">
    <location>
        <begin position="12"/>
        <end position="33"/>
    </location>
</feature>
<reference evidence="2 3" key="2">
    <citation type="journal article" date="2013" name="PLoS ONE">
        <title>Whole genome mapping and re-organization of the nuclear and mitochondrial genomes of Babesia microti isolates.</title>
        <authorList>
            <person name="Cornillot E."/>
            <person name="Dassouli A."/>
            <person name="Garg A."/>
            <person name="Pachikara N."/>
            <person name="Randazzo S."/>
            <person name="Depoix D."/>
            <person name="Carcy B."/>
            <person name="Delbecq S."/>
            <person name="Frutos R."/>
            <person name="Silva J.C."/>
            <person name="Sutton R."/>
            <person name="Krause P.J."/>
            <person name="Mamoun C.B."/>
        </authorList>
    </citation>
    <scope>NUCLEOTIDE SEQUENCE [LARGE SCALE GENOMIC DNA]</scope>
    <source>
        <strain evidence="2 3">RI</strain>
    </source>
</reference>
<feature type="transmembrane region" description="Helical" evidence="1">
    <location>
        <begin position="53"/>
        <end position="70"/>
    </location>
</feature>
<keyword evidence="1" id="KW-1133">Transmembrane helix</keyword>
<keyword evidence="1" id="KW-0812">Transmembrane</keyword>
<keyword evidence="1" id="KW-0472">Membrane</keyword>
<feature type="transmembrane region" description="Helical" evidence="1">
    <location>
        <begin position="187"/>
        <end position="213"/>
    </location>
</feature>
<feature type="transmembrane region" description="Helical" evidence="1">
    <location>
        <begin position="147"/>
        <end position="167"/>
    </location>
</feature>
<evidence type="ECO:0000313" key="3">
    <source>
        <dbReference type="Proteomes" id="UP000002899"/>
    </source>
</evidence>